<dbReference type="RefSeq" id="WP_003052398.1">
    <property type="nucleotide sequence ID" value="NZ_JAIEZZ010000002.1"/>
</dbReference>
<protein>
    <submittedName>
        <fullName evidence="1">Phage protein</fullName>
    </submittedName>
</protein>
<evidence type="ECO:0000313" key="2">
    <source>
        <dbReference type="Proteomes" id="UP000254797"/>
    </source>
</evidence>
<dbReference type="GeneID" id="83689776"/>
<sequence>MITKYFFIKTEHPKIVRYSNGLTEVYNSAKGWEEQEAWYDRLFFSDFSDFEEVTEKEAKMFIAGLTAA</sequence>
<gene>
    <name evidence="1" type="ORF">NCTC4670_01637</name>
</gene>
<dbReference type="AlphaFoldDB" id="A0A380JWL4"/>
<accession>A0A380JWL4</accession>
<name>A0A380JWL4_STRDY</name>
<dbReference type="EMBL" id="UHFG01000004">
    <property type="protein sequence ID" value="SUN50760.1"/>
    <property type="molecule type" value="Genomic_DNA"/>
</dbReference>
<evidence type="ECO:0000313" key="1">
    <source>
        <dbReference type="EMBL" id="SUN50760.1"/>
    </source>
</evidence>
<reference evidence="1 2" key="1">
    <citation type="submission" date="2018-06" db="EMBL/GenBank/DDBJ databases">
        <authorList>
            <consortium name="Pathogen Informatics"/>
            <person name="Doyle S."/>
        </authorList>
    </citation>
    <scope>NUCLEOTIDE SEQUENCE [LARGE SCALE GENOMIC DNA]</scope>
    <source>
        <strain evidence="1 2">NCTC4670</strain>
    </source>
</reference>
<dbReference type="Proteomes" id="UP000254797">
    <property type="component" value="Unassembled WGS sequence"/>
</dbReference>
<organism evidence="1 2">
    <name type="scientific">Streptococcus dysgalactiae subsp. dysgalactiae</name>
    <dbReference type="NCBI Taxonomy" id="99822"/>
    <lineage>
        <taxon>Bacteria</taxon>
        <taxon>Bacillati</taxon>
        <taxon>Bacillota</taxon>
        <taxon>Bacilli</taxon>
        <taxon>Lactobacillales</taxon>
        <taxon>Streptococcaceae</taxon>
        <taxon>Streptococcus</taxon>
    </lineage>
</organism>
<proteinExistence type="predicted"/>